<dbReference type="Proteomes" id="UP001230466">
    <property type="component" value="Unassembled WGS sequence"/>
</dbReference>
<reference evidence="1" key="1">
    <citation type="journal article" date="2023" name="Front. Microbiol.">
        <title>Phylogeography and host specificity of Pasteurellaceae pathogenic to sea-farmed fish in the north-east Atlantic.</title>
        <authorList>
            <person name="Gulla S."/>
            <person name="Colquhoun D.J."/>
            <person name="Olsen A.B."/>
            <person name="Spilsberg B."/>
            <person name="Lagesen K."/>
            <person name="Aakesson C.P."/>
            <person name="Strom S."/>
            <person name="Manji F."/>
            <person name="Birkbeck T.H."/>
            <person name="Nilsen H.K."/>
        </authorList>
    </citation>
    <scope>NUCLEOTIDE SEQUENCE</scope>
    <source>
        <strain evidence="1">VIB1234</strain>
    </source>
</reference>
<sequence>MKNYLTKEYLESLVVKTEYHRLTQSLTVCVLTLKNGFEVLGQSAVADPNNYNQEIGENIAYEDAFGKIWQLEGYFLKTKISKNQ</sequence>
<accession>A0AAW8CI06</accession>
<protein>
    <submittedName>
        <fullName evidence="1">Gp49 family protein</fullName>
    </submittedName>
</protein>
<comment type="caution">
    <text evidence="1">The sequence shown here is derived from an EMBL/GenBank/DDBJ whole genome shotgun (WGS) entry which is preliminary data.</text>
</comment>
<organism evidence="1 2">
    <name type="scientific">Pasteurella atlantica</name>
    <dbReference type="NCBI Taxonomy" id="2827233"/>
    <lineage>
        <taxon>Bacteria</taxon>
        <taxon>Pseudomonadati</taxon>
        <taxon>Pseudomonadota</taxon>
        <taxon>Gammaproteobacteria</taxon>
        <taxon>Pasteurellales</taxon>
        <taxon>Pasteurellaceae</taxon>
        <taxon>Pasteurella</taxon>
    </lineage>
</organism>
<dbReference type="Pfam" id="PF13876">
    <property type="entry name" value="Phage_gp49_66"/>
    <property type="match status" value="1"/>
</dbReference>
<proteinExistence type="predicted"/>
<gene>
    <name evidence="1" type="ORF">QJU78_05805</name>
</gene>
<name>A0AAW8CI06_9PAST</name>
<evidence type="ECO:0000313" key="1">
    <source>
        <dbReference type="EMBL" id="MDP8187286.1"/>
    </source>
</evidence>
<evidence type="ECO:0000313" key="2">
    <source>
        <dbReference type="Proteomes" id="UP001230466"/>
    </source>
</evidence>
<dbReference type="AlphaFoldDB" id="A0AAW8CI06"/>
<dbReference type="EMBL" id="JASAYJ010000010">
    <property type="protein sequence ID" value="MDP8187286.1"/>
    <property type="molecule type" value="Genomic_DNA"/>
</dbReference>
<dbReference type="InterPro" id="IPR025915">
    <property type="entry name" value="Phage_gp49_66"/>
</dbReference>
<dbReference type="RefSeq" id="WP_211597932.1">
    <property type="nucleotide sequence ID" value="NZ_JAGRQI010000010.1"/>
</dbReference>